<dbReference type="OrthoDB" id="2516795at2759"/>
<comment type="caution">
    <text evidence="2">The sequence shown here is derived from an EMBL/GenBank/DDBJ whole genome shotgun (WGS) entry which is preliminary data.</text>
</comment>
<dbReference type="Proteomes" id="UP000037035">
    <property type="component" value="Unassembled WGS sequence"/>
</dbReference>
<evidence type="ECO:0000313" key="2">
    <source>
        <dbReference type="EMBL" id="KNZ58671.1"/>
    </source>
</evidence>
<reference evidence="2 3" key="1">
    <citation type="submission" date="2015-08" db="EMBL/GenBank/DDBJ databases">
        <title>Next Generation Sequencing and Analysis of the Genome of Puccinia sorghi L Schw, the Causal Agent of Maize Common Rust.</title>
        <authorList>
            <person name="Rochi L."/>
            <person name="Burguener G."/>
            <person name="Darino M."/>
            <person name="Turjanski A."/>
            <person name="Kreff E."/>
            <person name="Dieguez M.J."/>
            <person name="Sacco F."/>
        </authorList>
    </citation>
    <scope>NUCLEOTIDE SEQUENCE [LARGE SCALE GENOMIC DNA]</scope>
    <source>
        <strain evidence="2 3">RO10H11247</strain>
    </source>
</reference>
<dbReference type="GO" id="GO:0006397">
    <property type="term" value="P:mRNA processing"/>
    <property type="evidence" value="ECO:0007669"/>
    <property type="project" value="UniProtKB-KW"/>
</dbReference>
<dbReference type="GO" id="GO:0008270">
    <property type="term" value="F:zinc ion binding"/>
    <property type="evidence" value="ECO:0007669"/>
    <property type="project" value="InterPro"/>
</dbReference>
<dbReference type="AlphaFoldDB" id="A0A0L6VD09"/>
<dbReference type="VEuPathDB" id="FungiDB:VP01_187g4"/>
<name>A0A0L6VD09_9BASI</name>
<dbReference type="EMBL" id="LAVV01006703">
    <property type="protein sequence ID" value="KNZ58671.1"/>
    <property type="molecule type" value="Genomic_DNA"/>
</dbReference>
<keyword evidence="1" id="KW-0507">mRNA processing</keyword>
<organism evidence="2 3">
    <name type="scientific">Puccinia sorghi</name>
    <dbReference type="NCBI Taxonomy" id="27349"/>
    <lineage>
        <taxon>Eukaryota</taxon>
        <taxon>Fungi</taxon>
        <taxon>Dikarya</taxon>
        <taxon>Basidiomycota</taxon>
        <taxon>Pucciniomycotina</taxon>
        <taxon>Pucciniomycetes</taxon>
        <taxon>Pucciniales</taxon>
        <taxon>Pucciniaceae</taxon>
        <taxon>Puccinia</taxon>
    </lineage>
</organism>
<evidence type="ECO:0000313" key="3">
    <source>
        <dbReference type="Proteomes" id="UP000037035"/>
    </source>
</evidence>
<accession>A0A0L6VD09</accession>
<sequence>MKTCLDKIHFQTGGITNDLLLAMGMHFRFQSNYQEIANTLDSRLAVNKSCKITVPNVLELEGQLESGPAPASDLFAYWAQKPTGGGVRYLGNKGGGNCGSVMWRSAEWARRVLSERNPCQYCWEWGHWISECHLKKAQKTSLGNPLRSNPGIHLKKSANCHPALLNITGASNSGYPGRNLENVAAVKHHPGNDNHDLLDSGATDSISNDVKLY</sequence>
<protein>
    <submittedName>
        <fullName evidence="2">Uncharacterized protein</fullName>
    </submittedName>
</protein>
<proteinExistence type="predicted"/>
<keyword evidence="3" id="KW-1185">Reference proteome</keyword>
<gene>
    <name evidence="2" type="ORF">VP01_187g4</name>
</gene>
<dbReference type="InterPro" id="IPR036875">
    <property type="entry name" value="Znf_CCHC_sf"/>
</dbReference>
<dbReference type="GO" id="GO:0003676">
    <property type="term" value="F:nucleic acid binding"/>
    <property type="evidence" value="ECO:0007669"/>
    <property type="project" value="InterPro"/>
</dbReference>
<evidence type="ECO:0000256" key="1">
    <source>
        <dbReference type="ARBA" id="ARBA00022664"/>
    </source>
</evidence>
<dbReference type="SUPFAM" id="SSF57756">
    <property type="entry name" value="Retrovirus zinc finger-like domains"/>
    <property type="match status" value="1"/>
</dbReference>